<accession>E8V3X1</accession>
<reference evidence="1 2" key="1">
    <citation type="journal article" date="2012" name="Stand. Genomic Sci.">
        <title>Complete genome sequence of Terriglobus saanensis type strain SP1PR4(T), an Acidobacteria from tundra soil.</title>
        <authorList>
            <person name="Rawat S.R."/>
            <person name="Mannisto M.K."/>
            <person name="Starovoytov V."/>
            <person name="Goodwin L."/>
            <person name="Nolan M."/>
            <person name="Hauser L."/>
            <person name="Land M."/>
            <person name="Davenport K.W."/>
            <person name="Woyke T."/>
            <person name="Haggblom M.M."/>
        </authorList>
    </citation>
    <scope>NUCLEOTIDE SEQUENCE</scope>
    <source>
        <strain evidence="2">ATCC BAA-1853 / DSM 23119 / SP1PR4</strain>
    </source>
</reference>
<dbReference type="EMBL" id="CP002467">
    <property type="protein sequence ID" value="ADV81385.1"/>
    <property type="molecule type" value="Genomic_DNA"/>
</dbReference>
<dbReference type="PANTHER" id="PTHR28055:SF1">
    <property type="entry name" value="ALTERED INHERITANCE OF MITOCHONDRIA PROTEIN 41, MITOCHONDRIAL"/>
    <property type="match status" value="1"/>
</dbReference>
<dbReference type="InterPro" id="IPR003789">
    <property type="entry name" value="Asn/Gln_tRNA_amidoTrase-B-like"/>
</dbReference>
<proteinExistence type="predicted"/>
<dbReference type="PANTHER" id="PTHR28055">
    <property type="entry name" value="ALTERED INHERITANCE OF MITOCHONDRIA PROTEIN 41, MITOCHONDRIAL"/>
    <property type="match status" value="1"/>
</dbReference>
<dbReference type="AlphaFoldDB" id="E8V3X1"/>
<protein>
    <submittedName>
        <fullName evidence="1">GatB/YqeY domain protein</fullName>
    </submittedName>
</protein>
<evidence type="ECO:0000313" key="1">
    <source>
        <dbReference type="EMBL" id="ADV81385.1"/>
    </source>
</evidence>
<dbReference type="InterPro" id="IPR042184">
    <property type="entry name" value="YqeY/Aim41_N"/>
</dbReference>
<keyword evidence="2" id="KW-1185">Reference proteome</keyword>
<dbReference type="HOGENOM" id="CLU_079430_2_2_0"/>
<dbReference type="Pfam" id="PF09424">
    <property type="entry name" value="YqeY"/>
    <property type="match status" value="1"/>
</dbReference>
<dbReference type="SUPFAM" id="SSF89095">
    <property type="entry name" value="GatB/YqeY motif"/>
    <property type="match status" value="1"/>
</dbReference>
<dbReference type="OrthoDB" id="9794041at2"/>
<dbReference type="eggNOG" id="COG1610">
    <property type="taxonomic scope" value="Bacteria"/>
</dbReference>
<dbReference type="RefSeq" id="WP_013567118.1">
    <property type="nucleotide sequence ID" value="NC_014963.1"/>
</dbReference>
<dbReference type="InterPro" id="IPR023168">
    <property type="entry name" value="GatB_Yqey_C_2"/>
</dbReference>
<evidence type="ECO:0000313" key="2">
    <source>
        <dbReference type="Proteomes" id="UP000006844"/>
    </source>
</evidence>
<dbReference type="Gene3D" id="1.10.10.410">
    <property type="match status" value="1"/>
</dbReference>
<dbReference type="Gene3D" id="1.10.1510.10">
    <property type="entry name" value="Uncharacterised protein YqeY/AIM41 PF09424, N-terminal domain"/>
    <property type="match status" value="1"/>
</dbReference>
<dbReference type="GO" id="GO:0016884">
    <property type="term" value="F:carbon-nitrogen ligase activity, with glutamine as amido-N-donor"/>
    <property type="evidence" value="ECO:0007669"/>
    <property type="project" value="InterPro"/>
</dbReference>
<dbReference type="KEGG" id="tsa:AciPR4_0550"/>
<dbReference type="InterPro" id="IPR019004">
    <property type="entry name" value="YqeY/Aim41"/>
</dbReference>
<dbReference type="STRING" id="401053.AciPR4_0550"/>
<gene>
    <name evidence="1" type="ordered locus">AciPR4_0550</name>
</gene>
<sequence length="157" mass="17463">MAISEQIGKDIITAMKARETLRLETLRMAKSAFKNKEIEKRTPLTDAEEVQILQTMVKQRKEAAEQFAKGNRPELAAKEHEEIKLLEFYMPKAVGDDELLVVVQAAIAHLAGEGNKLGPKDMGPAMRVVQQRIMASGLHADNKKVSELLKAELSKAE</sequence>
<organism evidence="1 2">
    <name type="scientific">Terriglobus saanensis (strain ATCC BAA-1853 / DSM 23119 / SP1PR4)</name>
    <dbReference type="NCBI Taxonomy" id="401053"/>
    <lineage>
        <taxon>Bacteria</taxon>
        <taxon>Pseudomonadati</taxon>
        <taxon>Acidobacteriota</taxon>
        <taxon>Terriglobia</taxon>
        <taxon>Terriglobales</taxon>
        <taxon>Acidobacteriaceae</taxon>
        <taxon>Terriglobus</taxon>
    </lineage>
</organism>
<dbReference type="Proteomes" id="UP000006844">
    <property type="component" value="Chromosome"/>
</dbReference>
<name>E8V3X1_TERSS</name>